<evidence type="ECO:0000256" key="13">
    <source>
        <dbReference type="ARBA" id="ARBA00052491"/>
    </source>
</evidence>
<evidence type="ECO:0000256" key="9">
    <source>
        <dbReference type="ARBA" id="ARBA00051711"/>
    </source>
</evidence>
<comment type="catalytic activity">
    <reaction evidence="8">
        <text>serotonin + (5Z,8Z,11Z,14Z)-eicosatetraenoyl-CoA = N-[(5Z,8Z,11Z,14Z)-eicosatetraenoyl]-serotonin + CoA + H(+)</text>
        <dbReference type="Rhea" id="RHEA:51396"/>
        <dbReference type="ChEBI" id="CHEBI:15378"/>
        <dbReference type="ChEBI" id="CHEBI:57287"/>
        <dbReference type="ChEBI" id="CHEBI:57368"/>
        <dbReference type="ChEBI" id="CHEBI:132255"/>
        <dbReference type="ChEBI" id="CHEBI:350546"/>
    </reaction>
    <physiologicalReaction direction="left-to-right" evidence="8">
        <dbReference type="Rhea" id="RHEA:51397"/>
    </physiologicalReaction>
</comment>
<dbReference type="VEuPathDB" id="VectorBase:GPAI016545"/>
<evidence type="ECO:0000313" key="15">
    <source>
        <dbReference type="EnsemblMetazoa" id="GPAI016545-PA"/>
    </source>
</evidence>
<dbReference type="STRING" id="7398.A0A1A9ZJA4"/>
<feature type="domain" description="N-acetyltransferase" evidence="14">
    <location>
        <begin position="66"/>
        <end position="211"/>
    </location>
</feature>
<comment type="pathway">
    <text evidence="3">Aromatic compound metabolism; melatonin biosynthesis; melatonin from serotonin: step 1/2.</text>
</comment>
<dbReference type="InterPro" id="IPR016181">
    <property type="entry name" value="Acyl_CoA_acyltransferase"/>
</dbReference>
<reference evidence="15" key="2">
    <citation type="submission" date="2020-05" db="UniProtKB">
        <authorList>
            <consortium name="EnsemblMetazoa"/>
        </authorList>
    </citation>
    <scope>IDENTIFICATION</scope>
    <source>
        <strain evidence="15">IAEA</strain>
    </source>
</reference>
<evidence type="ECO:0000256" key="1">
    <source>
        <dbReference type="ARBA" id="ARBA00022679"/>
    </source>
</evidence>
<evidence type="ECO:0000256" key="3">
    <source>
        <dbReference type="ARBA" id="ARBA00037926"/>
    </source>
</evidence>
<organism evidence="15 16">
    <name type="scientific">Glossina pallidipes</name>
    <name type="common">Tsetse fly</name>
    <dbReference type="NCBI Taxonomy" id="7398"/>
    <lineage>
        <taxon>Eukaryota</taxon>
        <taxon>Metazoa</taxon>
        <taxon>Ecdysozoa</taxon>
        <taxon>Arthropoda</taxon>
        <taxon>Hexapoda</taxon>
        <taxon>Insecta</taxon>
        <taxon>Pterygota</taxon>
        <taxon>Neoptera</taxon>
        <taxon>Endopterygota</taxon>
        <taxon>Diptera</taxon>
        <taxon>Brachycera</taxon>
        <taxon>Muscomorpha</taxon>
        <taxon>Hippoboscoidea</taxon>
        <taxon>Glossinidae</taxon>
        <taxon>Glossina</taxon>
    </lineage>
</organism>
<dbReference type="FunFam" id="3.40.630.30:FF:000046">
    <property type="entry name" value="Dopamine N-acetyltransferase"/>
    <property type="match status" value="1"/>
</dbReference>
<evidence type="ECO:0000259" key="14">
    <source>
        <dbReference type="PROSITE" id="PS51186"/>
    </source>
</evidence>
<comment type="catalytic activity">
    <reaction evidence="12">
        <text>dopamine + hexadecanoyl-CoA = N-hexadecanoyl-dopamine + CoA + H(+)</text>
        <dbReference type="Rhea" id="RHEA:51376"/>
        <dbReference type="ChEBI" id="CHEBI:15378"/>
        <dbReference type="ChEBI" id="CHEBI:57287"/>
        <dbReference type="ChEBI" id="CHEBI:57379"/>
        <dbReference type="ChEBI" id="CHEBI:59905"/>
        <dbReference type="ChEBI" id="CHEBI:134058"/>
    </reaction>
    <physiologicalReaction direction="left-to-right" evidence="12">
        <dbReference type="Rhea" id="RHEA:51377"/>
    </physiologicalReaction>
</comment>
<keyword evidence="16" id="KW-1185">Reference proteome</keyword>
<keyword evidence="1" id="KW-0808">Transferase</keyword>
<evidence type="ECO:0000256" key="5">
    <source>
        <dbReference type="ARBA" id="ARBA00039114"/>
    </source>
</evidence>
<comment type="catalytic activity">
    <reaction evidence="11">
        <text>serotonin + hexadecanoyl-CoA = N-hexadecanoyl-serotonin + CoA + H(+)</text>
        <dbReference type="Rhea" id="RHEA:51384"/>
        <dbReference type="ChEBI" id="CHEBI:15378"/>
        <dbReference type="ChEBI" id="CHEBI:57287"/>
        <dbReference type="ChEBI" id="CHEBI:57379"/>
        <dbReference type="ChEBI" id="CHEBI:134059"/>
        <dbReference type="ChEBI" id="CHEBI:350546"/>
    </reaction>
    <physiologicalReaction direction="left-to-right" evidence="11">
        <dbReference type="Rhea" id="RHEA:51385"/>
    </physiologicalReaction>
</comment>
<evidence type="ECO:0000256" key="7">
    <source>
        <dbReference type="ARBA" id="ARBA00050849"/>
    </source>
</evidence>
<evidence type="ECO:0000256" key="10">
    <source>
        <dbReference type="ARBA" id="ARBA00051823"/>
    </source>
</evidence>
<comment type="similarity">
    <text evidence="4">Belongs to the acetyltransferase family. AANAT subfamily.</text>
</comment>
<dbReference type="EnsemblMetazoa" id="GPAI016545-RA">
    <property type="protein sequence ID" value="GPAI016545-PA"/>
    <property type="gene ID" value="GPAI016545"/>
</dbReference>
<dbReference type="InterPro" id="IPR000182">
    <property type="entry name" value="GNAT_dom"/>
</dbReference>
<sequence>MFSATAQPDDIQICLIKSEDSQRVLNFLRAYFYPEDPVTLGIEPKEQAAADEEYNIGMIAHSMSLMAVRSDSQNSKGSSSEDRIVGVIIVGPKDATEAKHLYDAARKEGCTKWGRILQLLERIERDANVCERYKIQKVLHIHALSVNVNMRGRNIGARLIKELIGLAKHIKYEAITIDCSSFYAIKLMERLNFECLNTLYYNEYVDENNKQIFQTEPPHTCIKTLLSIEINQKKMKDMCADLHEIFILTISDAKKYENYYIQKYCPTIFINQGKFTKLNNCIQTNIFKVSPNYFDLFLKGLLPGLILDLNEAGT</sequence>
<comment type="catalytic activity">
    <reaction evidence="9">
        <text>dopamine + acetyl-CoA = N-acetyldopamine + CoA + H(+)</text>
        <dbReference type="Rhea" id="RHEA:51388"/>
        <dbReference type="ChEBI" id="CHEBI:15378"/>
        <dbReference type="ChEBI" id="CHEBI:57287"/>
        <dbReference type="ChEBI" id="CHEBI:57288"/>
        <dbReference type="ChEBI" id="CHEBI:59905"/>
        <dbReference type="ChEBI" id="CHEBI:125678"/>
    </reaction>
    <physiologicalReaction direction="left-to-right" evidence="9">
        <dbReference type="Rhea" id="RHEA:51389"/>
    </physiologicalReaction>
</comment>
<comment type="catalytic activity">
    <reaction evidence="10">
        <text>serotonin + (9Z)-octadecenoyl-CoA = N-(9Z-octadecenoyl)-serotonin + CoA + H(+)</text>
        <dbReference type="Rhea" id="RHEA:51392"/>
        <dbReference type="ChEBI" id="CHEBI:15378"/>
        <dbReference type="ChEBI" id="CHEBI:57287"/>
        <dbReference type="ChEBI" id="CHEBI:57387"/>
        <dbReference type="ChEBI" id="CHEBI:134064"/>
        <dbReference type="ChEBI" id="CHEBI:350546"/>
    </reaction>
    <physiologicalReaction direction="left-to-right" evidence="10">
        <dbReference type="Rhea" id="RHEA:51393"/>
    </physiologicalReaction>
</comment>
<reference evidence="16" key="1">
    <citation type="submission" date="2014-03" db="EMBL/GenBank/DDBJ databases">
        <authorList>
            <person name="Aksoy S."/>
            <person name="Warren W."/>
            <person name="Wilson R.K."/>
        </authorList>
    </citation>
    <scope>NUCLEOTIDE SEQUENCE [LARGE SCALE GENOMIC DNA]</scope>
    <source>
        <strain evidence="16">IAEA</strain>
    </source>
</reference>
<keyword evidence="2" id="KW-0012">Acyltransferase</keyword>
<evidence type="ECO:0000313" key="16">
    <source>
        <dbReference type="Proteomes" id="UP000092445"/>
    </source>
</evidence>
<evidence type="ECO:0000256" key="8">
    <source>
        <dbReference type="ARBA" id="ARBA00051284"/>
    </source>
</evidence>
<dbReference type="GO" id="GO:0004059">
    <property type="term" value="F:aralkylamine N-acetyltransferase activity"/>
    <property type="evidence" value="ECO:0007669"/>
    <property type="project" value="UniProtKB-EC"/>
</dbReference>
<dbReference type="PROSITE" id="PS51186">
    <property type="entry name" value="GNAT"/>
    <property type="match status" value="1"/>
</dbReference>
<dbReference type="PANTHER" id="PTHR20905">
    <property type="entry name" value="N-ACETYLTRANSFERASE-RELATED"/>
    <property type="match status" value="1"/>
</dbReference>
<dbReference type="Pfam" id="PF00583">
    <property type="entry name" value="Acetyltransf_1"/>
    <property type="match status" value="1"/>
</dbReference>
<dbReference type="CDD" id="cd04301">
    <property type="entry name" value="NAT_SF"/>
    <property type="match status" value="1"/>
</dbReference>
<comment type="catalytic activity">
    <reaction evidence="6">
        <text>dopamine + (9Z)-octadecenoyl-CoA = N-(9Z-octadecanoyl)-dopamine + CoA + H(+)</text>
        <dbReference type="Rhea" id="RHEA:51380"/>
        <dbReference type="ChEBI" id="CHEBI:15378"/>
        <dbReference type="ChEBI" id="CHEBI:31883"/>
        <dbReference type="ChEBI" id="CHEBI:57287"/>
        <dbReference type="ChEBI" id="CHEBI:57387"/>
        <dbReference type="ChEBI" id="CHEBI:59905"/>
    </reaction>
    <physiologicalReaction direction="left-to-right" evidence="6">
        <dbReference type="Rhea" id="RHEA:51381"/>
    </physiologicalReaction>
</comment>
<evidence type="ECO:0000256" key="6">
    <source>
        <dbReference type="ARBA" id="ARBA00050189"/>
    </source>
</evidence>
<name>A0A1A9ZJA4_GLOPL</name>
<proteinExistence type="inferred from homology"/>
<comment type="catalytic activity">
    <reaction evidence="13">
        <text>serotonin + acetyl-CoA = N-acetylserotonin + CoA + H(+)</text>
        <dbReference type="Rhea" id="RHEA:25217"/>
        <dbReference type="ChEBI" id="CHEBI:15378"/>
        <dbReference type="ChEBI" id="CHEBI:17697"/>
        <dbReference type="ChEBI" id="CHEBI:57287"/>
        <dbReference type="ChEBI" id="CHEBI:57288"/>
        <dbReference type="ChEBI" id="CHEBI:350546"/>
        <dbReference type="EC" id="2.3.1.87"/>
    </reaction>
    <physiologicalReaction direction="left-to-right" evidence="13">
        <dbReference type="Rhea" id="RHEA:25218"/>
    </physiologicalReaction>
</comment>
<dbReference type="EC" id="2.3.1.87" evidence="5"/>
<dbReference type="SUPFAM" id="SSF55729">
    <property type="entry name" value="Acyl-CoA N-acyltransferases (Nat)"/>
    <property type="match status" value="1"/>
</dbReference>
<dbReference type="PANTHER" id="PTHR20905:SF1">
    <property type="entry name" value="AT07410P-RELATED"/>
    <property type="match status" value="1"/>
</dbReference>
<dbReference type="Gene3D" id="3.40.630.30">
    <property type="match status" value="1"/>
</dbReference>
<evidence type="ECO:0000256" key="11">
    <source>
        <dbReference type="ARBA" id="ARBA00052178"/>
    </source>
</evidence>
<comment type="catalytic activity">
    <reaction evidence="7">
        <text>serotonin + octadecanoyl-CoA = N-octadecanoyl-serotonin + CoA + H(+)</text>
        <dbReference type="Rhea" id="RHEA:51400"/>
        <dbReference type="ChEBI" id="CHEBI:15378"/>
        <dbReference type="ChEBI" id="CHEBI:57287"/>
        <dbReference type="ChEBI" id="CHEBI:57394"/>
        <dbReference type="ChEBI" id="CHEBI:134065"/>
        <dbReference type="ChEBI" id="CHEBI:350546"/>
    </reaction>
    <physiologicalReaction direction="left-to-right" evidence="7">
        <dbReference type="Rhea" id="RHEA:51401"/>
    </physiologicalReaction>
</comment>
<evidence type="ECO:0000256" key="4">
    <source>
        <dbReference type="ARBA" id="ARBA00038182"/>
    </source>
</evidence>
<evidence type="ECO:0000256" key="12">
    <source>
        <dbReference type="ARBA" id="ARBA00052335"/>
    </source>
</evidence>
<protein>
    <recommendedName>
        <fullName evidence="5">aralkylamine N-acetyltransferase</fullName>
        <ecNumber evidence="5">2.3.1.87</ecNumber>
    </recommendedName>
</protein>
<accession>A0A1A9ZJA4</accession>
<dbReference type="Proteomes" id="UP000092445">
    <property type="component" value="Unassembled WGS sequence"/>
</dbReference>
<evidence type="ECO:0000256" key="2">
    <source>
        <dbReference type="ARBA" id="ARBA00023315"/>
    </source>
</evidence>
<dbReference type="AlphaFoldDB" id="A0A1A9ZJA4"/>